<feature type="compositionally biased region" description="Basic and acidic residues" evidence="1">
    <location>
        <begin position="714"/>
        <end position="724"/>
    </location>
</feature>
<organism evidence="2 3">
    <name type="scientific">Nitzschia inconspicua</name>
    <dbReference type="NCBI Taxonomy" id="303405"/>
    <lineage>
        <taxon>Eukaryota</taxon>
        <taxon>Sar</taxon>
        <taxon>Stramenopiles</taxon>
        <taxon>Ochrophyta</taxon>
        <taxon>Bacillariophyta</taxon>
        <taxon>Bacillariophyceae</taxon>
        <taxon>Bacillariophycidae</taxon>
        <taxon>Bacillariales</taxon>
        <taxon>Bacillariaceae</taxon>
        <taxon>Nitzschia</taxon>
    </lineage>
</organism>
<feature type="region of interest" description="Disordered" evidence="1">
    <location>
        <begin position="406"/>
        <end position="442"/>
    </location>
</feature>
<name>A0A9K3L0P2_9STRA</name>
<dbReference type="OrthoDB" id="10257415at2759"/>
<feature type="compositionally biased region" description="Basic and acidic residues" evidence="1">
    <location>
        <begin position="410"/>
        <end position="423"/>
    </location>
</feature>
<evidence type="ECO:0000313" key="3">
    <source>
        <dbReference type="Proteomes" id="UP000693970"/>
    </source>
</evidence>
<feature type="region of interest" description="Disordered" evidence="1">
    <location>
        <begin position="647"/>
        <end position="864"/>
    </location>
</feature>
<dbReference type="PANTHER" id="PTHR13265:SF0">
    <property type="entry name" value="HPR1"/>
    <property type="match status" value="1"/>
</dbReference>
<dbReference type="GO" id="GO:0000445">
    <property type="term" value="C:THO complex part of transcription export complex"/>
    <property type="evidence" value="ECO:0007669"/>
    <property type="project" value="TreeGrafter"/>
</dbReference>
<feature type="compositionally biased region" description="Basic and acidic residues" evidence="1">
    <location>
        <begin position="647"/>
        <end position="658"/>
    </location>
</feature>
<feature type="compositionally biased region" description="Acidic residues" evidence="1">
    <location>
        <begin position="571"/>
        <end position="604"/>
    </location>
</feature>
<dbReference type="Pfam" id="PF11957">
    <property type="entry name" value="efThoc1"/>
    <property type="match status" value="1"/>
</dbReference>
<dbReference type="GO" id="GO:0006406">
    <property type="term" value="P:mRNA export from nucleus"/>
    <property type="evidence" value="ECO:0007669"/>
    <property type="project" value="TreeGrafter"/>
</dbReference>
<keyword evidence="2" id="KW-0251">Elongation factor</keyword>
<feature type="compositionally biased region" description="Gly residues" evidence="1">
    <location>
        <begin position="795"/>
        <end position="824"/>
    </location>
</feature>
<dbReference type="PANTHER" id="PTHR13265">
    <property type="entry name" value="THO COMPLEX SUBUNIT 1"/>
    <property type="match status" value="1"/>
</dbReference>
<feature type="compositionally biased region" description="Basic and acidic residues" evidence="1">
    <location>
        <begin position="783"/>
        <end position="794"/>
    </location>
</feature>
<feature type="compositionally biased region" description="Basic and acidic residues" evidence="1">
    <location>
        <begin position="665"/>
        <end position="686"/>
    </location>
</feature>
<accession>A0A9K3L0P2</accession>
<dbReference type="AlphaFoldDB" id="A0A9K3L0P2"/>
<evidence type="ECO:0000256" key="1">
    <source>
        <dbReference type="SAM" id="MobiDB-lite"/>
    </source>
</evidence>
<feature type="compositionally biased region" description="Basic and acidic residues" evidence="1">
    <location>
        <begin position="836"/>
        <end position="864"/>
    </location>
</feature>
<reference evidence="2" key="2">
    <citation type="submission" date="2021-04" db="EMBL/GenBank/DDBJ databases">
        <authorList>
            <person name="Podell S."/>
        </authorList>
    </citation>
    <scope>NUCLEOTIDE SEQUENCE</scope>
    <source>
        <strain evidence="2">Hildebrandi</strain>
    </source>
</reference>
<comment type="caution">
    <text evidence="2">The sequence shown here is derived from an EMBL/GenBank/DDBJ whole genome shotgun (WGS) entry which is preliminary data.</text>
</comment>
<dbReference type="Proteomes" id="UP000693970">
    <property type="component" value="Unassembled WGS sequence"/>
</dbReference>
<keyword evidence="2" id="KW-0648">Protein biosynthesis</keyword>
<feature type="region of interest" description="Disordered" evidence="1">
    <location>
        <begin position="537"/>
        <end position="621"/>
    </location>
</feature>
<protein>
    <submittedName>
        <fullName evidence="2">THO complex subunit 1 transcription elongation factor</fullName>
    </submittedName>
</protein>
<gene>
    <name evidence="2" type="ORF">IV203_002819</name>
</gene>
<feature type="compositionally biased region" description="Basic and acidic residues" evidence="1">
    <location>
        <begin position="736"/>
        <end position="754"/>
    </location>
</feature>
<evidence type="ECO:0000313" key="2">
    <source>
        <dbReference type="EMBL" id="KAG7353464.1"/>
    </source>
</evidence>
<sequence>MSKLATSAAPSPTDEEYLSSIRDPFFKTLVVELIPPLSDSASSSALKPAQTRLDDLDIALRKQLFKMMMEHRQSNANDEEAARFIGIFWQSALDLCHHLVHFSSQPTISDARYEGMNARRFPIVLLSDCLDGLPSLEASQRFWEDFVEPALGKVIFGDLFWNDAKTVCHLPFLKVCNQFMRALERSVEDTIEWKGRILWDLAKGFSVADKSSLKLWGSFHTNNETDYESHTEFEEQRYNAMAPTANYAVSTSSSLDYTLYEAFWSLQRDFSNPNHIQVGDFIKKLRLVLTALESAASNKSSATLMSSQDVPSTISKKYLTSSALLPSQIASPNFRCSVVSQFIILGWHLSAESPPLKNALASLLTKARKLLQSDNPDLYELLWNGILSSGREDEWRRWKKQKCPAEPFEPIDKGKSIKDENSPKRKKSRLMDGPLGDSEGKNKTTEEAYEFLSLLDLKKISKEHMEKLPKLGKHLETYVEALDPESGIEEEYHPKNDSMYTWQAMRLYSRHQASLLRDVRRPDDLERITRLWYKSKGEEIPGDIPPESKLFDTGDEDDNANSNMEEKSPGGEDDVKEDDDSHTDANMENDEDEDDHDSVLDEVDSQGSQSQQSLVGDDKMDVDADVCIKVNSGETLNHDEVKDAILVTDKKEDNKEDGQATSSKNVKETGKEGNLDDDAKVVDASKETSAGTADQSTKKEEKVINPSEPPVKPKPKENNKRKGGQDIPLSRNAPTQRDEGQPKLQSRDGGRRSNDAGGNRHGGRNDRIGHNEPPSQSRGRVGGRPDGRHEDDYRGGGGGGGGSGSGGRHSGNRFGGGLDRGGNGAPPDRSGPLDRGSADRGGPRGGRGDGRRGGNESKPYRRRR</sequence>
<dbReference type="InterPro" id="IPR021861">
    <property type="entry name" value="THO_THOC1"/>
</dbReference>
<dbReference type="EMBL" id="JAGRRH010000016">
    <property type="protein sequence ID" value="KAG7353464.1"/>
    <property type="molecule type" value="Genomic_DNA"/>
</dbReference>
<reference evidence="2" key="1">
    <citation type="journal article" date="2021" name="Sci. Rep.">
        <title>Diploid genomic architecture of Nitzschia inconspicua, an elite biomass production diatom.</title>
        <authorList>
            <person name="Oliver A."/>
            <person name="Podell S."/>
            <person name="Pinowska A."/>
            <person name="Traller J.C."/>
            <person name="Smith S.R."/>
            <person name="McClure R."/>
            <person name="Beliaev A."/>
            <person name="Bohutskyi P."/>
            <person name="Hill E.A."/>
            <person name="Rabines A."/>
            <person name="Zheng H."/>
            <person name="Allen L.Z."/>
            <person name="Kuo A."/>
            <person name="Grigoriev I.V."/>
            <person name="Allen A.E."/>
            <person name="Hazlebeck D."/>
            <person name="Allen E.E."/>
        </authorList>
    </citation>
    <scope>NUCLEOTIDE SEQUENCE</scope>
    <source>
        <strain evidence="2">Hildebrandi</strain>
    </source>
</reference>
<keyword evidence="3" id="KW-1185">Reference proteome</keyword>
<proteinExistence type="predicted"/>
<dbReference type="GO" id="GO:0003746">
    <property type="term" value="F:translation elongation factor activity"/>
    <property type="evidence" value="ECO:0007669"/>
    <property type="project" value="UniProtKB-KW"/>
</dbReference>